<evidence type="ECO:0000256" key="7">
    <source>
        <dbReference type="RuleBase" id="RU000304"/>
    </source>
</evidence>
<dbReference type="Proteomes" id="UP000703269">
    <property type="component" value="Unassembled WGS sequence"/>
</dbReference>
<dbReference type="GO" id="GO:0005634">
    <property type="term" value="C:nucleus"/>
    <property type="evidence" value="ECO:0007669"/>
    <property type="project" value="TreeGrafter"/>
</dbReference>
<feature type="domain" description="Protein kinase" evidence="9">
    <location>
        <begin position="20"/>
        <end position="284"/>
    </location>
</feature>
<dbReference type="PROSITE" id="PS50011">
    <property type="entry name" value="PROTEIN_KINASE_DOM"/>
    <property type="match status" value="1"/>
</dbReference>
<organism evidence="10 11">
    <name type="scientific">Phanerochaete sordida</name>
    <dbReference type="NCBI Taxonomy" id="48140"/>
    <lineage>
        <taxon>Eukaryota</taxon>
        <taxon>Fungi</taxon>
        <taxon>Dikarya</taxon>
        <taxon>Basidiomycota</taxon>
        <taxon>Agaricomycotina</taxon>
        <taxon>Agaricomycetes</taxon>
        <taxon>Polyporales</taxon>
        <taxon>Phanerochaetaceae</taxon>
        <taxon>Phanerochaete</taxon>
    </lineage>
</organism>
<evidence type="ECO:0000256" key="6">
    <source>
        <dbReference type="PROSITE-ProRule" id="PRU10141"/>
    </source>
</evidence>
<dbReference type="InterPro" id="IPR000719">
    <property type="entry name" value="Prot_kinase_dom"/>
</dbReference>
<keyword evidence="11" id="KW-1185">Reference proteome</keyword>
<evidence type="ECO:0000256" key="2">
    <source>
        <dbReference type="ARBA" id="ARBA00022679"/>
    </source>
</evidence>
<feature type="region of interest" description="Disordered" evidence="8">
    <location>
        <begin position="309"/>
        <end position="335"/>
    </location>
</feature>
<dbReference type="Pfam" id="PF00069">
    <property type="entry name" value="Pkinase"/>
    <property type="match status" value="1"/>
</dbReference>
<sequence length="439" mass="48688">MSTTYIISDFCYKVVGGGKLQLIDCIGHGSFGAVFRAREVAHPESSLLAVKIIPKDEQSQLYRRELLLHGVVQAHPGVASIRDTFSDKHFLYIVLDYFAAGDVWRAIKEKKVFWGNDALVRSIFLQMIDAVAFCHEKGVYHRDLKPNNFLISHDMKQVRLTDFGLASMTRKNHAYGVGTHQYRSPECNNILGDHQGFDAVRNDIWALGIILVNMLAGGVMPWAVASADDGWYQAFIAAPDFLRYTLPVSREAAHILQRMLTEREADCVSLAELRVLVACADRFFMSDAEIAAGAPHLHRVARNCRPAPPAPKTRRPAFVHIPSAHPSWGSGSSWARSPSILEETRDIPLACRATPEPPMSDFVNSEALPSVAPDVHPCPGRAEEKPLPSEESLHWGPCCEEPAAAKPPAPKRGNTYEGGRGVHKFGVRQKLRRLFTLQA</sequence>
<keyword evidence="1 7" id="KW-0723">Serine/threonine-protein kinase</keyword>
<dbReference type="EMBL" id="BPQB01000004">
    <property type="protein sequence ID" value="GJE86675.1"/>
    <property type="molecule type" value="Genomic_DNA"/>
</dbReference>
<reference evidence="10 11" key="1">
    <citation type="submission" date="2021-08" db="EMBL/GenBank/DDBJ databases">
        <title>Draft Genome Sequence of Phanerochaete sordida strain YK-624.</title>
        <authorList>
            <person name="Mori T."/>
            <person name="Dohra H."/>
            <person name="Suzuki T."/>
            <person name="Kawagishi H."/>
            <person name="Hirai H."/>
        </authorList>
    </citation>
    <scope>NUCLEOTIDE SEQUENCE [LARGE SCALE GENOMIC DNA]</scope>
    <source>
        <strain evidence="10 11">YK-624</strain>
    </source>
</reference>
<dbReference type="GO" id="GO:0004674">
    <property type="term" value="F:protein serine/threonine kinase activity"/>
    <property type="evidence" value="ECO:0007669"/>
    <property type="project" value="UniProtKB-KW"/>
</dbReference>
<proteinExistence type="inferred from homology"/>
<evidence type="ECO:0000256" key="4">
    <source>
        <dbReference type="ARBA" id="ARBA00022777"/>
    </source>
</evidence>
<dbReference type="AlphaFoldDB" id="A0A9P3G2G1"/>
<feature type="region of interest" description="Disordered" evidence="8">
    <location>
        <begin position="374"/>
        <end position="421"/>
    </location>
</feature>
<dbReference type="SMART" id="SM00220">
    <property type="entry name" value="S_TKc"/>
    <property type="match status" value="1"/>
</dbReference>
<keyword evidence="3 6" id="KW-0547">Nucleotide-binding</keyword>
<dbReference type="PROSITE" id="PS00107">
    <property type="entry name" value="PROTEIN_KINASE_ATP"/>
    <property type="match status" value="1"/>
</dbReference>
<keyword evidence="4 10" id="KW-0418">Kinase</keyword>
<dbReference type="Gene3D" id="1.10.510.10">
    <property type="entry name" value="Transferase(Phosphotransferase) domain 1"/>
    <property type="match status" value="1"/>
</dbReference>
<name>A0A9P3G2G1_9APHY</name>
<dbReference type="PANTHER" id="PTHR24345">
    <property type="entry name" value="SERINE/THREONINE-PROTEIN KINASE PLK"/>
    <property type="match status" value="1"/>
</dbReference>
<evidence type="ECO:0000256" key="1">
    <source>
        <dbReference type="ARBA" id="ARBA00022527"/>
    </source>
</evidence>
<evidence type="ECO:0000313" key="11">
    <source>
        <dbReference type="Proteomes" id="UP000703269"/>
    </source>
</evidence>
<evidence type="ECO:0000313" key="10">
    <source>
        <dbReference type="EMBL" id="GJE86675.1"/>
    </source>
</evidence>
<comment type="caution">
    <text evidence="10">The sequence shown here is derived from an EMBL/GenBank/DDBJ whole genome shotgun (WGS) entry which is preliminary data.</text>
</comment>
<keyword evidence="5 6" id="KW-0067">ATP-binding</keyword>
<accession>A0A9P3G2G1</accession>
<feature type="compositionally biased region" description="Basic and acidic residues" evidence="8">
    <location>
        <begin position="381"/>
        <end position="393"/>
    </location>
</feature>
<dbReference type="PANTHER" id="PTHR24345:SF91">
    <property type="entry name" value="SERINE_THREONINE-PROTEIN KINASE PLK4"/>
    <property type="match status" value="1"/>
</dbReference>
<feature type="binding site" evidence="6">
    <location>
        <position position="51"/>
    </location>
    <ligand>
        <name>ATP</name>
        <dbReference type="ChEBI" id="CHEBI:30616"/>
    </ligand>
</feature>
<dbReference type="InterPro" id="IPR017441">
    <property type="entry name" value="Protein_kinase_ATP_BS"/>
</dbReference>
<dbReference type="PROSITE" id="PS00108">
    <property type="entry name" value="PROTEIN_KINASE_ST"/>
    <property type="match status" value="1"/>
</dbReference>
<evidence type="ECO:0000259" key="9">
    <source>
        <dbReference type="PROSITE" id="PS50011"/>
    </source>
</evidence>
<dbReference type="OrthoDB" id="541276at2759"/>
<evidence type="ECO:0000256" key="8">
    <source>
        <dbReference type="SAM" id="MobiDB-lite"/>
    </source>
</evidence>
<dbReference type="InterPro" id="IPR011009">
    <property type="entry name" value="Kinase-like_dom_sf"/>
</dbReference>
<evidence type="ECO:0000256" key="5">
    <source>
        <dbReference type="ARBA" id="ARBA00022840"/>
    </source>
</evidence>
<protein>
    <submittedName>
        <fullName evidence="10">Serine/threonine protein kinase-like protein</fullName>
    </submittedName>
</protein>
<dbReference type="GO" id="GO:0005524">
    <property type="term" value="F:ATP binding"/>
    <property type="evidence" value="ECO:0007669"/>
    <property type="project" value="UniProtKB-UniRule"/>
</dbReference>
<comment type="similarity">
    <text evidence="7">Belongs to the protein kinase superfamily.</text>
</comment>
<evidence type="ECO:0000256" key="3">
    <source>
        <dbReference type="ARBA" id="ARBA00022741"/>
    </source>
</evidence>
<keyword evidence="2" id="KW-0808">Transferase</keyword>
<dbReference type="InterPro" id="IPR008271">
    <property type="entry name" value="Ser/Thr_kinase_AS"/>
</dbReference>
<gene>
    <name evidence="10" type="ORF">PsYK624_027560</name>
</gene>
<dbReference type="SUPFAM" id="SSF56112">
    <property type="entry name" value="Protein kinase-like (PK-like)"/>
    <property type="match status" value="1"/>
</dbReference>